<dbReference type="CDD" id="cd07067">
    <property type="entry name" value="HP_PGM_like"/>
    <property type="match status" value="1"/>
</dbReference>
<evidence type="ECO:0000256" key="1">
    <source>
        <dbReference type="ARBA" id="ARBA00023152"/>
    </source>
</evidence>
<evidence type="ECO:0000313" key="5">
    <source>
        <dbReference type="EMBL" id="TYB81535.1"/>
    </source>
</evidence>
<dbReference type="SUPFAM" id="SSF53254">
    <property type="entry name" value="Phosphoglycerate mutase-like"/>
    <property type="match status" value="1"/>
</dbReference>
<dbReference type="InterPro" id="IPR001345">
    <property type="entry name" value="PG/BPGM_mutase_AS"/>
</dbReference>
<organism evidence="5 6">
    <name type="scientific">Maritimibacter fusiformis</name>
    <dbReference type="NCBI Taxonomy" id="2603819"/>
    <lineage>
        <taxon>Bacteria</taxon>
        <taxon>Pseudomonadati</taxon>
        <taxon>Pseudomonadota</taxon>
        <taxon>Alphaproteobacteria</taxon>
        <taxon>Rhodobacterales</taxon>
        <taxon>Roseobacteraceae</taxon>
        <taxon>Maritimibacter</taxon>
    </lineage>
</organism>
<dbReference type="AlphaFoldDB" id="A0A5D0RL57"/>
<comment type="caution">
    <text evidence="5">The sequence shown here is derived from an EMBL/GenBank/DDBJ whole genome shotgun (WGS) entry which is preliminary data.</text>
</comment>
<sequence length="202" mass="21333">MLVPELYLMRHGQSEWNRLGRHQGRLESPLSDMGRTQAAAMGQVLAADLAGRGGAFAALTSPQIRAAETARLALAPVGVTARPDPRLVEVGMGAWQGLTDAEIFARWPDSQARRGADPFGWHFTAPGGESFDGICARIEGVLADLAGPTIIVGHGIALLVLRGLVLGLDRAAMAELPRGQGVVWHIEGGVHRTLSTARHGSA</sequence>
<dbReference type="PROSITE" id="PS00175">
    <property type="entry name" value="PG_MUTASE"/>
    <property type="match status" value="1"/>
</dbReference>
<protein>
    <submittedName>
        <fullName evidence="5">Histidine phosphatase family protein</fullName>
    </submittedName>
</protein>
<dbReference type="PANTHER" id="PTHR48100:SF1">
    <property type="entry name" value="HISTIDINE PHOSPHATASE FAMILY PROTEIN-RELATED"/>
    <property type="match status" value="1"/>
</dbReference>
<evidence type="ECO:0000313" key="6">
    <source>
        <dbReference type="Proteomes" id="UP000322080"/>
    </source>
</evidence>
<feature type="binding site" evidence="4">
    <location>
        <begin position="10"/>
        <end position="17"/>
    </location>
    <ligand>
        <name>substrate</name>
    </ligand>
</feature>
<feature type="active site" description="Tele-phosphohistidine intermediate" evidence="3">
    <location>
        <position position="11"/>
    </location>
</feature>
<dbReference type="Pfam" id="PF00300">
    <property type="entry name" value="His_Phos_1"/>
    <property type="match status" value="1"/>
</dbReference>
<evidence type="ECO:0000256" key="3">
    <source>
        <dbReference type="PIRSR" id="PIRSR613078-1"/>
    </source>
</evidence>
<accession>A0A5D0RL57</accession>
<feature type="active site" description="Proton donor/acceptor" evidence="3">
    <location>
        <position position="89"/>
    </location>
</feature>
<dbReference type="Proteomes" id="UP000322080">
    <property type="component" value="Unassembled WGS sequence"/>
</dbReference>
<dbReference type="PIRSF" id="PIRSF000709">
    <property type="entry name" value="6PFK_2-Ptase"/>
    <property type="match status" value="1"/>
</dbReference>
<evidence type="ECO:0000256" key="2">
    <source>
        <dbReference type="ARBA" id="ARBA00023235"/>
    </source>
</evidence>
<proteinExistence type="predicted"/>
<dbReference type="EMBL" id="VSIY01000006">
    <property type="protein sequence ID" value="TYB81535.1"/>
    <property type="molecule type" value="Genomic_DNA"/>
</dbReference>
<keyword evidence="1" id="KW-0324">Glycolysis</keyword>
<dbReference type="InterPro" id="IPR013078">
    <property type="entry name" value="His_Pase_superF_clade-1"/>
</dbReference>
<dbReference type="GO" id="GO:0005737">
    <property type="term" value="C:cytoplasm"/>
    <property type="evidence" value="ECO:0007669"/>
    <property type="project" value="TreeGrafter"/>
</dbReference>
<dbReference type="PANTHER" id="PTHR48100">
    <property type="entry name" value="BROAD-SPECIFICITY PHOSPHATASE YOR283W-RELATED"/>
    <property type="match status" value="1"/>
</dbReference>
<evidence type="ECO:0000256" key="4">
    <source>
        <dbReference type="PIRSR" id="PIRSR613078-2"/>
    </source>
</evidence>
<dbReference type="SMART" id="SM00855">
    <property type="entry name" value="PGAM"/>
    <property type="match status" value="1"/>
</dbReference>
<keyword evidence="6" id="KW-1185">Reference proteome</keyword>
<gene>
    <name evidence="5" type="ORF">FVF75_09685</name>
</gene>
<feature type="binding site" evidence="4">
    <location>
        <position position="65"/>
    </location>
    <ligand>
        <name>substrate</name>
    </ligand>
</feature>
<dbReference type="InterPro" id="IPR029033">
    <property type="entry name" value="His_PPase_superfam"/>
</dbReference>
<dbReference type="Gene3D" id="3.40.50.1240">
    <property type="entry name" value="Phosphoglycerate mutase-like"/>
    <property type="match status" value="1"/>
</dbReference>
<dbReference type="InterPro" id="IPR050275">
    <property type="entry name" value="PGM_Phosphatase"/>
</dbReference>
<reference evidence="5 6" key="1">
    <citation type="submission" date="2019-08" db="EMBL/GenBank/DDBJ databases">
        <title>Identification of a novel species of the genus Boseongicola.</title>
        <authorList>
            <person name="Zhang X.-Q."/>
        </authorList>
    </citation>
    <scope>NUCLEOTIDE SEQUENCE [LARGE SCALE GENOMIC DNA]</scope>
    <source>
        <strain evidence="5 6">HY14</strain>
    </source>
</reference>
<keyword evidence="2" id="KW-0413">Isomerase</keyword>
<name>A0A5D0RL57_9RHOB</name>
<dbReference type="GO" id="GO:0016791">
    <property type="term" value="F:phosphatase activity"/>
    <property type="evidence" value="ECO:0007669"/>
    <property type="project" value="TreeGrafter"/>
</dbReference>